<evidence type="ECO:0000256" key="2">
    <source>
        <dbReference type="ARBA" id="ARBA00008787"/>
    </source>
</evidence>
<evidence type="ECO:0000313" key="7">
    <source>
        <dbReference type="Proteomes" id="UP001161325"/>
    </source>
</evidence>
<evidence type="ECO:0000256" key="4">
    <source>
        <dbReference type="ARBA" id="ARBA00022795"/>
    </source>
</evidence>
<dbReference type="AlphaFoldDB" id="A0AA37Q622"/>
<dbReference type="RefSeq" id="WP_284349798.1">
    <property type="nucleotide sequence ID" value="NZ_BRXS01000003.1"/>
</dbReference>
<evidence type="ECO:0000256" key="3">
    <source>
        <dbReference type="ARBA" id="ARBA00022490"/>
    </source>
</evidence>
<comment type="similarity">
    <text evidence="2">Belongs to the FliS family.</text>
</comment>
<dbReference type="Gene3D" id="1.20.120.340">
    <property type="entry name" value="Flagellar protein FliS"/>
    <property type="match status" value="1"/>
</dbReference>
<dbReference type="EMBL" id="BRXS01000003">
    <property type="protein sequence ID" value="GLC25342.1"/>
    <property type="molecule type" value="Genomic_DNA"/>
</dbReference>
<dbReference type="GO" id="GO:0044780">
    <property type="term" value="P:bacterial-type flagellum assembly"/>
    <property type="evidence" value="ECO:0007669"/>
    <property type="project" value="InterPro"/>
</dbReference>
<dbReference type="CDD" id="cd16098">
    <property type="entry name" value="FliS"/>
    <property type="match status" value="1"/>
</dbReference>
<evidence type="ECO:0000313" key="6">
    <source>
        <dbReference type="EMBL" id="GLC25342.1"/>
    </source>
</evidence>
<protein>
    <recommendedName>
        <fullName evidence="8">Flagellar protein FliS</fullName>
    </recommendedName>
</protein>
<sequence length="185" mass="19386">MSFPATSPYAAAVRQSFASPAGLPARPVAAAAGRAPAGYANQAARYRNAELESASPGQLVVMLFDKILLTLRRARLAIESRSIEDRVELLLKANEMITELKVSLDFEQGGAIAQNLDALYAFSLRQLFEASRTGDAAKIDGVVRVMDELRDAFAQIVSSGAAHGGSPAANAAPGAPVMPMAARSA</sequence>
<organism evidence="6 7">
    <name type="scientific">Roseisolibacter agri</name>
    <dbReference type="NCBI Taxonomy" id="2014610"/>
    <lineage>
        <taxon>Bacteria</taxon>
        <taxon>Pseudomonadati</taxon>
        <taxon>Gemmatimonadota</taxon>
        <taxon>Gemmatimonadia</taxon>
        <taxon>Gemmatimonadales</taxon>
        <taxon>Gemmatimonadaceae</taxon>
        <taxon>Roseisolibacter</taxon>
    </lineage>
</organism>
<reference evidence="6" key="1">
    <citation type="submission" date="2022-08" db="EMBL/GenBank/DDBJ databases">
        <title>Draft genome sequencing of Roseisolibacter agri AW1220.</title>
        <authorList>
            <person name="Tobiishi Y."/>
            <person name="Tonouchi A."/>
        </authorList>
    </citation>
    <scope>NUCLEOTIDE SEQUENCE</scope>
    <source>
        <strain evidence="6">AW1220</strain>
    </source>
</reference>
<name>A0AA37Q622_9BACT</name>
<dbReference type="PANTHER" id="PTHR34773:SF1">
    <property type="entry name" value="FLAGELLAR SECRETION CHAPERONE FLIS"/>
    <property type="match status" value="1"/>
</dbReference>
<evidence type="ECO:0008006" key="8">
    <source>
        <dbReference type="Google" id="ProtNLM"/>
    </source>
</evidence>
<keyword evidence="7" id="KW-1185">Reference proteome</keyword>
<dbReference type="NCBIfam" id="TIGR00208">
    <property type="entry name" value="fliS"/>
    <property type="match status" value="1"/>
</dbReference>
<comment type="subcellular location">
    <subcellularLocation>
        <location evidence="1">Cytoplasm</location>
        <location evidence="1">Cytosol</location>
    </subcellularLocation>
</comment>
<keyword evidence="4" id="KW-1005">Bacterial flagellum biogenesis</keyword>
<comment type="caution">
    <text evidence="6">The sequence shown here is derived from an EMBL/GenBank/DDBJ whole genome shotgun (WGS) entry which is preliminary data.</text>
</comment>
<dbReference type="SUPFAM" id="SSF101116">
    <property type="entry name" value="Flagellar export chaperone FliS"/>
    <property type="match status" value="1"/>
</dbReference>
<dbReference type="InterPro" id="IPR003713">
    <property type="entry name" value="FliS"/>
</dbReference>
<evidence type="ECO:0000256" key="5">
    <source>
        <dbReference type="ARBA" id="ARBA00023186"/>
    </source>
</evidence>
<dbReference type="Proteomes" id="UP001161325">
    <property type="component" value="Unassembled WGS sequence"/>
</dbReference>
<dbReference type="GO" id="GO:0005829">
    <property type="term" value="C:cytosol"/>
    <property type="evidence" value="ECO:0007669"/>
    <property type="project" value="UniProtKB-SubCell"/>
</dbReference>
<dbReference type="PANTHER" id="PTHR34773">
    <property type="entry name" value="FLAGELLAR SECRETION CHAPERONE FLIS"/>
    <property type="match status" value="1"/>
</dbReference>
<keyword evidence="5" id="KW-0143">Chaperone</keyword>
<proteinExistence type="inferred from homology"/>
<evidence type="ECO:0000256" key="1">
    <source>
        <dbReference type="ARBA" id="ARBA00004514"/>
    </source>
</evidence>
<dbReference type="InterPro" id="IPR036584">
    <property type="entry name" value="FliS_sf"/>
</dbReference>
<gene>
    <name evidence="6" type="ORF">rosag_18550</name>
</gene>
<keyword evidence="3" id="KW-0963">Cytoplasm</keyword>
<dbReference type="Pfam" id="PF02561">
    <property type="entry name" value="FliS"/>
    <property type="match status" value="1"/>
</dbReference>
<dbReference type="GO" id="GO:0071973">
    <property type="term" value="P:bacterial-type flagellum-dependent cell motility"/>
    <property type="evidence" value="ECO:0007669"/>
    <property type="project" value="TreeGrafter"/>
</dbReference>
<accession>A0AA37Q622</accession>